<protein>
    <recommendedName>
        <fullName evidence="1">ADP-ribosyl cyclase/cyclic ADP-ribose hydrolase</fullName>
        <ecNumber evidence="1">3.2.2.6</ecNumber>
    </recommendedName>
</protein>
<dbReference type="SUPFAM" id="SSF52058">
    <property type="entry name" value="L domain-like"/>
    <property type="match status" value="2"/>
</dbReference>
<dbReference type="PRINTS" id="PR00364">
    <property type="entry name" value="DISEASERSIST"/>
</dbReference>
<dbReference type="Gene3D" id="1.10.8.430">
    <property type="entry name" value="Helical domain of apoptotic protease-activating factors"/>
    <property type="match status" value="1"/>
</dbReference>
<dbReference type="EC" id="3.2.2.6" evidence="1"/>
<dbReference type="InterPro" id="IPR044974">
    <property type="entry name" value="Disease_R_plants"/>
</dbReference>
<evidence type="ECO:0000256" key="1">
    <source>
        <dbReference type="ARBA" id="ARBA00011982"/>
    </source>
</evidence>
<keyword evidence="2" id="KW-0433">Leucine-rich repeat</keyword>
<dbReference type="Pfam" id="PF23282">
    <property type="entry name" value="WHD_ROQ1"/>
    <property type="match status" value="1"/>
</dbReference>
<dbReference type="Gene3D" id="3.80.10.10">
    <property type="entry name" value="Ribonuclease Inhibitor"/>
    <property type="match status" value="3"/>
</dbReference>
<dbReference type="Pfam" id="PF23286">
    <property type="entry name" value="LRR_13"/>
    <property type="match status" value="1"/>
</dbReference>
<keyword evidence="10" id="KW-1185">Reference proteome</keyword>
<dbReference type="InterPro" id="IPR032675">
    <property type="entry name" value="LRR_dom_sf"/>
</dbReference>
<feature type="domain" description="TIR" evidence="8">
    <location>
        <begin position="11"/>
        <end position="174"/>
    </location>
</feature>
<dbReference type="SUPFAM" id="SSF46785">
    <property type="entry name" value="Winged helix' DNA-binding domain"/>
    <property type="match status" value="1"/>
</dbReference>
<evidence type="ECO:0000256" key="7">
    <source>
        <dbReference type="ARBA" id="ARBA00047304"/>
    </source>
</evidence>
<keyword evidence="4" id="KW-0378">Hydrolase</keyword>
<dbReference type="InterPro" id="IPR036390">
    <property type="entry name" value="WH_DNA-bd_sf"/>
</dbReference>
<dbReference type="Gene3D" id="3.40.50.10140">
    <property type="entry name" value="Toll/interleukin-1 receptor homology (TIR) domain"/>
    <property type="match status" value="1"/>
</dbReference>
<evidence type="ECO:0000256" key="2">
    <source>
        <dbReference type="ARBA" id="ARBA00022614"/>
    </source>
</evidence>
<dbReference type="InterPro" id="IPR042197">
    <property type="entry name" value="Apaf_helical"/>
</dbReference>
<evidence type="ECO:0000256" key="6">
    <source>
        <dbReference type="ARBA" id="ARBA00023027"/>
    </source>
</evidence>
<dbReference type="Gene3D" id="3.40.50.300">
    <property type="entry name" value="P-loop containing nucleotide triphosphate hydrolases"/>
    <property type="match status" value="1"/>
</dbReference>
<dbReference type="Pfam" id="PF20160">
    <property type="entry name" value="C-JID"/>
    <property type="match status" value="1"/>
</dbReference>
<evidence type="ECO:0000313" key="10">
    <source>
        <dbReference type="Proteomes" id="UP001227230"/>
    </source>
</evidence>
<evidence type="ECO:0000256" key="4">
    <source>
        <dbReference type="ARBA" id="ARBA00022801"/>
    </source>
</evidence>
<dbReference type="SUPFAM" id="SSF52540">
    <property type="entry name" value="P-loop containing nucleoside triphosphate hydrolases"/>
    <property type="match status" value="1"/>
</dbReference>
<dbReference type="PROSITE" id="PS50104">
    <property type="entry name" value="TIR"/>
    <property type="match status" value="1"/>
</dbReference>
<dbReference type="Pfam" id="PF01582">
    <property type="entry name" value="TIR"/>
    <property type="match status" value="1"/>
</dbReference>
<sequence>MASSGTSSFPGRWDVFLSFRGEDTRFNFTDHLYSALTSRGIHTFRDDEGLERGGEIQPSLLKAIEESKVSIVVFSKNYAHSQWCLDELYKIMESRREKGQIVVPVFYHVDPSDVRKQTGSFGKAFARYKKVTKERVLRWRAALTQAGGLSGWHVEHGYESQIIQVIVGRISKMLISRPKLLCISANLVGFDSRLEEMSSLLCMESNDVRMIGIHGIGGIGKTTLAIGIYNQIAHQFEGASFLPNAAEHRGSLIQRKLLADILGEKIARISNIDEGISLIKKTLCSRKVLIILDDVSALTQLEFLAGSRHWFGSGSRIIITSRNKHLLDVHEVDGLYEVQKLKSEEAFKLFSLYAFEADLLDDRFWELSGRALNYCDGLPLAVKVVGCYLRNKTELEWEDELLKLTTVGQLTVQYVLRLSYDRLQHTEKDLFLDIACFFRGKDSDSVGRILDSCNFSAIGMKVLKDCSFISILDNKIEMHGLMQQMGWEIIRRESPGQPGQRSRLWNPEDVHAVLTQKTGTKAIEGISFDVSASKEIQITSEALKKMTNLRLLRVYWDGLSSYDSNTVHLPEEFEFPSYELRYLHWDGWSLESLPSNFNGKKLVELSLKHSSLNHLWKGNKCLENLKVMDLSHSPYLVECPDVSGAPSLETLNLDGCTSLHEVHPSIPRLKNLKILNLGNCRMLYYFPRIIGLEKLEVLNLSGCSTLEKFPDIEANMESLLELYLEGTAIIELPSSVGYLRRLVLLNMKSCKNLKILPGRICDLKSLKTLILSGCSKLERIPEITEVMEHLEELLLDGTSIRELPCSILHLKGLVLLNLRKCKDLRSLPNRICGLKSLETLIVSGCSKLNRLPEDLGMLQCLRSLQADGTAITKPPITLVHLTNLRELSFSGCKGSTSNFWISSLTFRLLHRENSDDIGLQLPSLSGLRFMENLDLSDCNLMEGTIDNKLCHLELLEVLNLSRNYMVSIPADISRLSNLKVLLVRQCEKLQKIPKLPPSIKLFDACGCTALRSLPTPSRMISLQHRLVSTWLRPVEFMLWNCSGLYQDHVAMALETLHRELFPEIGYSIVIPGRGIPKWPWHENMGASVSATLPPHWLDNNFLGVALCAVFALEEGKTIQRPGEIRCNFECREGPYFSHSITWTHSGDRVVETDHVCMMYQPRSQFVKSKSTYASVFKHIKASFSLSGASHEVKKCAIRLIYAPNTSGNKRKFLPEIGNNMENFRSATRNGSVRQNN</sequence>
<evidence type="ECO:0000256" key="3">
    <source>
        <dbReference type="ARBA" id="ARBA00022737"/>
    </source>
</evidence>
<dbReference type="Pfam" id="PF00931">
    <property type="entry name" value="NB-ARC"/>
    <property type="match status" value="1"/>
</dbReference>
<evidence type="ECO:0000256" key="5">
    <source>
        <dbReference type="ARBA" id="ARBA00022821"/>
    </source>
</evidence>
<dbReference type="InterPro" id="IPR027417">
    <property type="entry name" value="P-loop_NTPase"/>
</dbReference>
<dbReference type="PANTHER" id="PTHR11017">
    <property type="entry name" value="LEUCINE-RICH REPEAT-CONTAINING PROTEIN"/>
    <property type="match status" value="1"/>
</dbReference>
<dbReference type="InterPro" id="IPR000157">
    <property type="entry name" value="TIR_dom"/>
</dbReference>
<dbReference type="PANTHER" id="PTHR11017:SF570">
    <property type="entry name" value="DISEASE RESISTANCE PROTEIN (TIR-NBS CLASS)-RELATED"/>
    <property type="match status" value="1"/>
</dbReference>
<dbReference type="InterPro" id="IPR045344">
    <property type="entry name" value="C-JID"/>
</dbReference>
<dbReference type="InterPro" id="IPR002182">
    <property type="entry name" value="NB-ARC"/>
</dbReference>
<name>A0ABY9DUE2_VITVI</name>
<keyword evidence="5" id="KW-0611">Plant defense</keyword>
<comment type="catalytic activity">
    <reaction evidence="7">
        <text>NAD(+) + H2O = ADP-D-ribose + nicotinamide + H(+)</text>
        <dbReference type="Rhea" id="RHEA:16301"/>
        <dbReference type="ChEBI" id="CHEBI:15377"/>
        <dbReference type="ChEBI" id="CHEBI:15378"/>
        <dbReference type="ChEBI" id="CHEBI:17154"/>
        <dbReference type="ChEBI" id="CHEBI:57540"/>
        <dbReference type="ChEBI" id="CHEBI:57967"/>
        <dbReference type="EC" id="3.2.2.6"/>
    </reaction>
    <physiologicalReaction direction="left-to-right" evidence="7">
        <dbReference type="Rhea" id="RHEA:16302"/>
    </physiologicalReaction>
</comment>
<dbReference type="Pfam" id="PF23598">
    <property type="entry name" value="LRR_14"/>
    <property type="match status" value="1"/>
</dbReference>
<dbReference type="EMBL" id="CP126665">
    <property type="protein sequence ID" value="WKA11275.1"/>
    <property type="molecule type" value="Genomic_DNA"/>
</dbReference>
<reference evidence="9 10" key="1">
    <citation type="journal article" date="2023" name="Hortic Res">
        <title>The complete reference genome for grapevine (Vitis vinifera L.) genetics and breeding.</title>
        <authorList>
            <person name="Shi X."/>
            <person name="Cao S."/>
            <person name="Wang X."/>
            <person name="Huang S."/>
            <person name="Wang Y."/>
            <person name="Liu Z."/>
            <person name="Liu W."/>
            <person name="Leng X."/>
            <person name="Peng Y."/>
            <person name="Wang N."/>
            <person name="Wang Y."/>
            <person name="Ma Z."/>
            <person name="Xu X."/>
            <person name="Zhang F."/>
            <person name="Xue H."/>
            <person name="Zhong H."/>
            <person name="Wang Y."/>
            <person name="Zhang K."/>
            <person name="Velt A."/>
            <person name="Avia K."/>
            <person name="Holtgrawe D."/>
            <person name="Grimplet J."/>
            <person name="Matus J.T."/>
            <person name="Ware D."/>
            <person name="Wu X."/>
            <person name="Wang H."/>
            <person name="Liu C."/>
            <person name="Fang Y."/>
            <person name="Rustenholz C."/>
            <person name="Cheng Z."/>
            <person name="Xiao H."/>
            <person name="Zhou Y."/>
        </authorList>
    </citation>
    <scope>NUCLEOTIDE SEQUENCE [LARGE SCALE GENOMIC DNA]</scope>
    <source>
        <strain evidence="10">cv. Pinot noir / PN40024</strain>
        <tissue evidence="9">Leaf</tissue>
    </source>
</reference>
<dbReference type="SMART" id="SM00255">
    <property type="entry name" value="TIR"/>
    <property type="match status" value="1"/>
</dbReference>
<dbReference type="InterPro" id="IPR058192">
    <property type="entry name" value="WHD_ROQ1-like"/>
</dbReference>
<dbReference type="InterPro" id="IPR058546">
    <property type="entry name" value="RPS4B/Roq1-like_LRR"/>
</dbReference>
<keyword evidence="6" id="KW-0520">NAD</keyword>
<dbReference type="InterPro" id="IPR055414">
    <property type="entry name" value="LRR_R13L4/SHOC2-like"/>
</dbReference>
<organism evidence="9 10">
    <name type="scientific">Vitis vinifera</name>
    <name type="common">Grape</name>
    <dbReference type="NCBI Taxonomy" id="29760"/>
    <lineage>
        <taxon>Eukaryota</taxon>
        <taxon>Viridiplantae</taxon>
        <taxon>Streptophyta</taxon>
        <taxon>Embryophyta</taxon>
        <taxon>Tracheophyta</taxon>
        <taxon>Spermatophyta</taxon>
        <taxon>Magnoliopsida</taxon>
        <taxon>eudicotyledons</taxon>
        <taxon>Gunneridae</taxon>
        <taxon>Pentapetalae</taxon>
        <taxon>rosids</taxon>
        <taxon>Vitales</taxon>
        <taxon>Vitaceae</taxon>
        <taxon>Viteae</taxon>
        <taxon>Vitis</taxon>
    </lineage>
</organism>
<dbReference type="SUPFAM" id="SSF52200">
    <property type="entry name" value="Toll/Interleukin receptor TIR domain"/>
    <property type="match status" value="1"/>
</dbReference>
<keyword evidence="3" id="KW-0677">Repeat</keyword>
<evidence type="ECO:0000259" key="8">
    <source>
        <dbReference type="PROSITE" id="PS50104"/>
    </source>
</evidence>
<dbReference type="SMART" id="SM00369">
    <property type="entry name" value="LRR_TYP"/>
    <property type="match status" value="4"/>
</dbReference>
<dbReference type="InterPro" id="IPR035897">
    <property type="entry name" value="Toll_tir_struct_dom_sf"/>
</dbReference>
<evidence type="ECO:0000313" key="9">
    <source>
        <dbReference type="EMBL" id="WKA11275.1"/>
    </source>
</evidence>
<accession>A0ABY9DUE2</accession>
<gene>
    <name evidence="9" type="ORF">VitviT2T_028792</name>
</gene>
<dbReference type="Proteomes" id="UP001227230">
    <property type="component" value="Chromosome 18"/>
</dbReference>
<proteinExistence type="predicted"/>
<dbReference type="InterPro" id="IPR003591">
    <property type="entry name" value="Leu-rich_rpt_typical-subtyp"/>
</dbReference>